<protein>
    <submittedName>
        <fullName evidence="3">Uncharacterized protein</fullName>
    </submittedName>
</protein>
<organism evidence="3 4">
    <name type="scientific">Mycena indigotica</name>
    <dbReference type="NCBI Taxonomy" id="2126181"/>
    <lineage>
        <taxon>Eukaryota</taxon>
        <taxon>Fungi</taxon>
        <taxon>Dikarya</taxon>
        <taxon>Basidiomycota</taxon>
        <taxon>Agaricomycotina</taxon>
        <taxon>Agaricomycetes</taxon>
        <taxon>Agaricomycetidae</taxon>
        <taxon>Agaricales</taxon>
        <taxon>Marasmiineae</taxon>
        <taxon>Mycenaceae</taxon>
        <taxon>Mycena</taxon>
    </lineage>
</organism>
<dbReference type="EMBL" id="JACAZF010000004">
    <property type="protein sequence ID" value="KAF7307296.1"/>
    <property type="molecule type" value="Genomic_DNA"/>
</dbReference>
<dbReference type="GO" id="GO:0016460">
    <property type="term" value="C:myosin II complex"/>
    <property type="evidence" value="ECO:0007669"/>
    <property type="project" value="TreeGrafter"/>
</dbReference>
<name>A0A8H6SXL4_9AGAR</name>
<dbReference type="GO" id="GO:0005737">
    <property type="term" value="C:cytoplasm"/>
    <property type="evidence" value="ECO:0007669"/>
    <property type="project" value="TreeGrafter"/>
</dbReference>
<dbReference type="GO" id="GO:0051015">
    <property type="term" value="F:actin filament binding"/>
    <property type="evidence" value="ECO:0007669"/>
    <property type="project" value="TreeGrafter"/>
</dbReference>
<feature type="region of interest" description="Disordered" evidence="2">
    <location>
        <begin position="708"/>
        <end position="738"/>
    </location>
</feature>
<keyword evidence="4" id="KW-1185">Reference proteome</keyword>
<feature type="compositionally biased region" description="Basic residues" evidence="2">
    <location>
        <begin position="10"/>
        <end position="24"/>
    </location>
</feature>
<dbReference type="Proteomes" id="UP000636479">
    <property type="component" value="Unassembled WGS sequence"/>
</dbReference>
<reference evidence="3" key="1">
    <citation type="submission" date="2020-05" db="EMBL/GenBank/DDBJ databases">
        <title>Mycena genomes resolve the evolution of fungal bioluminescence.</title>
        <authorList>
            <person name="Tsai I.J."/>
        </authorList>
    </citation>
    <scope>NUCLEOTIDE SEQUENCE</scope>
    <source>
        <strain evidence="3">171206Taipei</strain>
    </source>
</reference>
<evidence type="ECO:0000256" key="1">
    <source>
        <dbReference type="SAM" id="Coils"/>
    </source>
</evidence>
<feature type="compositionally biased region" description="Pro residues" evidence="2">
    <location>
        <begin position="95"/>
        <end position="108"/>
    </location>
</feature>
<feature type="compositionally biased region" description="Polar residues" evidence="2">
    <location>
        <begin position="777"/>
        <end position="800"/>
    </location>
</feature>
<gene>
    <name evidence="3" type="ORF">MIND_00523600</name>
</gene>
<feature type="coiled-coil region" evidence="1">
    <location>
        <begin position="607"/>
        <end position="701"/>
    </location>
</feature>
<feature type="compositionally biased region" description="Basic and acidic residues" evidence="2">
    <location>
        <begin position="54"/>
        <end position="70"/>
    </location>
</feature>
<comment type="caution">
    <text evidence="3">The sequence shown here is derived from an EMBL/GenBank/DDBJ whole genome shotgun (WGS) entry which is preliminary data.</text>
</comment>
<feature type="compositionally biased region" description="Low complexity" evidence="2">
    <location>
        <begin position="32"/>
        <end position="49"/>
    </location>
</feature>
<dbReference type="AlphaFoldDB" id="A0A8H6SXL4"/>
<dbReference type="Gene3D" id="1.10.287.2610">
    <property type="match status" value="1"/>
</dbReference>
<proteinExistence type="predicted"/>
<evidence type="ECO:0000256" key="2">
    <source>
        <dbReference type="SAM" id="MobiDB-lite"/>
    </source>
</evidence>
<evidence type="ECO:0000313" key="3">
    <source>
        <dbReference type="EMBL" id="KAF7307296.1"/>
    </source>
</evidence>
<sequence length="831" mass="92910">MADDEERAAKAARAKALLKKRQQKKAATAGVASPTSPPSRSFTPAPSEPEALEEEKRDLGDVFDVSKGEPDTSWIDSLTRVPTPPPQTSPAQTVPSPPLRTATPPPRGPSRHSVLSPPPSHSGKEAELEKEVAKLQTKIEALEADVGHLRPFEPKAIQAEAQLVESQATAQDLQRRVQQLEAANDELQQNQQQTISLLVSEKASLTAELERLEGVESRARATETALDEERKTAKDLDTTVQRLRTDLNEATVRIKQSESKEKEISEKYREQERELQLTHASLNEAKKEAEKQQRKVSELREQIQNDDRLERAEMSLKNTQDRADELEFQLSKLKQAHGTLKTERDTFDSTIKSLRETDEEWKSKHSLLEAEHGSVQRRLETAVNERNALSQEKTALQAEHLTAQQALSQLTEKLQQATSDLVASSRQLQTTQNELKAANRRAEEAEKTQKDLQAEGTTLMRSLDEMRPKIVELTGAKLELGERIDGLQHTIRSRDTTIGQLEGDVDEIRDAKEKVEQRLKEVLAERDKDRAMAQANSGELQKAYAELREELDLAGDSIRSLEAERASHRQDSARRLEEVERLSSISDEQRNEISTLTQGILERDSAHEEEQRFLEQAQNEIESLRAEVAAKDEEIEHLRDAVSLPSEAPSLDNELISSMRQQHALELSTAQSQIRALENSVFDAEAKSHSLRKQISSLEDQLRLAGTHRAMSPSIPSSSRPVSRAASVRAGLGNPNAPLSRTLFDQNLTAETRHKRKVSLSMLKARIDSEVAAHQQHPPSRTLSPVLSVDGTSRPASTSPPVMVHSLHRPHFLDDSHVFWCHSCRGDLVVL</sequence>
<dbReference type="SUPFAM" id="SSF57997">
    <property type="entry name" value="Tropomyosin"/>
    <property type="match status" value="1"/>
</dbReference>
<dbReference type="RefSeq" id="XP_037222315.1">
    <property type="nucleotide sequence ID" value="XM_037362023.1"/>
</dbReference>
<evidence type="ECO:0000313" key="4">
    <source>
        <dbReference type="Proteomes" id="UP000636479"/>
    </source>
</evidence>
<feature type="coiled-coil region" evidence="1">
    <location>
        <begin position="498"/>
        <end position="564"/>
    </location>
</feature>
<dbReference type="GO" id="GO:0032982">
    <property type="term" value="C:myosin filament"/>
    <property type="evidence" value="ECO:0007669"/>
    <property type="project" value="TreeGrafter"/>
</dbReference>
<dbReference type="PANTHER" id="PTHR45615:SF40">
    <property type="entry name" value="MYOSIN HEAVY CHAIN, NON-MUSCLE"/>
    <property type="match status" value="1"/>
</dbReference>
<feature type="compositionally biased region" description="Basic and acidic residues" evidence="2">
    <location>
        <begin position="440"/>
        <end position="453"/>
    </location>
</feature>
<dbReference type="PANTHER" id="PTHR45615">
    <property type="entry name" value="MYOSIN HEAVY CHAIN, NON-MUSCLE"/>
    <property type="match status" value="1"/>
</dbReference>
<dbReference type="OrthoDB" id="10255630at2759"/>
<dbReference type="GO" id="GO:0000146">
    <property type="term" value="F:microfilament motor activity"/>
    <property type="evidence" value="ECO:0007669"/>
    <property type="project" value="TreeGrafter"/>
</dbReference>
<dbReference type="GeneID" id="59344539"/>
<keyword evidence="1" id="KW-0175">Coiled coil</keyword>
<feature type="compositionally biased region" description="Low complexity" evidence="2">
    <location>
        <begin position="712"/>
        <end position="730"/>
    </location>
</feature>
<feature type="region of interest" description="Disordered" evidence="2">
    <location>
        <begin position="1"/>
        <end position="129"/>
    </location>
</feature>
<accession>A0A8H6SXL4</accession>
<feature type="region of interest" description="Disordered" evidence="2">
    <location>
        <begin position="425"/>
        <end position="456"/>
    </location>
</feature>
<feature type="region of interest" description="Disordered" evidence="2">
    <location>
        <begin position="771"/>
        <end position="800"/>
    </location>
</feature>